<dbReference type="Proteomes" id="UP001549257">
    <property type="component" value="Unassembled WGS sequence"/>
</dbReference>
<protein>
    <submittedName>
        <fullName evidence="2">SAM-dependent methyltransferase</fullName>
    </submittedName>
</protein>
<dbReference type="SUPFAM" id="SSF53335">
    <property type="entry name" value="S-adenosyl-L-methionine-dependent methyltransferases"/>
    <property type="match status" value="1"/>
</dbReference>
<evidence type="ECO:0000313" key="3">
    <source>
        <dbReference type="Proteomes" id="UP001549257"/>
    </source>
</evidence>
<organism evidence="2 3">
    <name type="scientific">Conyzicola nivalis</name>
    <dbReference type="NCBI Taxonomy" id="1477021"/>
    <lineage>
        <taxon>Bacteria</taxon>
        <taxon>Bacillati</taxon>
        <taxon>Actinomycetota</taxon>
        <taxon>Actinomycetes</taxon>
        <taxon>Micrococcales</taxon>
        <taxon>Microbacteriaceae</taxon>
        <taxon>Conyzicola</taxon>
    </lineage>
</organism>
<dbReference type="RefSeq" id="WP_354024680.1">
    <property type="nucleotide sequence ID" value="NZ_JBEPSJ010000002.1"/>
</dbReference>
<dbReference type="GO" id="GO:0032259">
    <property type="term" value="P:methylation"/>
    <property type="evidence" value="ECO:0007669"/>
    <property type="project" value="UniProtKB-KW"/>
</dbReference>
<dbReference type="PANTHER" id="PTHR43591">
    <property type="entry name" value="METHYLTRANSFERASE"/>
    <property type="match status" value="1"/>
</dbReference>
<dbReference type="EMBL" id="JBEPSJ010000002">
    <property type="protein sequence ID" value="MET4582494.1"/>
    <property type="molecule type" value="Genomic_DNA"/>
</dbReference>
<proteinExistence type="predicted"/>
<dbReference type="GO" id="GO:0008168">
    <property type="term" value="F:methyltransferase activity"/>
    <property type="evidence" value="ECO:0007669"/>
    <property type="project" value="UniProtKB-KW"/>
</dbReference>
<accession>A0ABV2QN71</accession>
<keyword evidence="2" id="KW-0808">Transferase</keyword>
<dbReference type="Gene3D" id="3.40.50.150">
    <property type="entry name" value="Vaccinia Virus protein VP39"/>
    <property type="match status" value="1"/>
</dbReference>
<evidence type="ECO:0000313" key="2">
    <source>
        <dbReference type="EMBL" id="MET4582494.1"/>
    </source>
</evidence>
<reference evidence="2 3" key="1">
    <citation type="submission" date="2024-06" db="EMBL/GenBank/DDBJ databases">
        <title>Sorghum-associated microbial communities from plants grown in Nebraska, USA.</title>
        <authorList>
            <person name="Schachtman D."/>
        </authorList>
    </citation>
    <scope>NUCLEOTIDE SEQUENCE [LARGE SCALE GENOMIC DNA]</scope>
    <source>
        <strain evidence="2 3">2857</strain>
    </source>
</reference>
<name>A0ABV2QN71_9MICO</name>
<dbReference type="PANTHER" id="PTHR43591:SF24">
    <property type="entry name" value="2-METHOXY-6-POLYPRENYL-1,4-BENZOQUINOL METHYLASE, MITOCHONDRIAL"/>
    <property type="match status" value="1"/>
</dbReference>
<dbReference type="InterPro" id="IPR029063">
    <property type="entry name" value="SAM-dependent_MTases_sf"/>
</dbReference>
<evidence type="ECO:0000259" key="1">
    <source>
        <dbReference type="Pfam" id="PF08241"/>
    </source>
</evidence>
<feature type="domain" description="Methyltransferase type 11" evidence="1">
    <location>
        <begin position="57"/>
        <end position="149"/>
    </location>
</feature>
<dbReference type="Pfam" id="PF08241">
    <property type="entry name" value="Methyltransf_11"/>
    <property type="match status" value="1"/>
</dbReference>
<comment type="caution">
    <text evidence="2">The sequence shown here is derived from an EMBL/GenBank/DDBJ whole genome shotgun (WGS) entry which is preliminary data.</text>
</comment>
<keyword evidence="3" id="KW-1185">Reference proteome</keyword>
<dbReference type="CDD" id="cd02440">
    <property type="entry name" value="AdoMet_MTases"/>
    <property type="match status" value="1"/>
</dbReference>
<sequence>MSTTDTSATDDADRALKSRHRAMWAFGDYPKVVDDLVHPLGPELVQLAGVGPDDVVLDVAAGTGSAAIPAARLGARVTASDLTPELLDAGRASAGDLAIDWVEADAENLPFADESFDVVLSTIGVMFAPHHRRAADELVRVCRADGTIAVTSWTPEGFIGQLFATMKPFAPAPPPGVEPAPAWGSPAHLDELFEGRAETLRQERRMLPVTRFEHAEGFRNFFRENYGPTIAVYKSLADDADRTAALDDALVALARDHSVATDPFRLEWEYLVTVMRRV</sequence>
<keyword evidence="2" id="KW-0489">Methyltransferase</keyword>
<gene>
    <name evidence="2" type="ORF">ABIE21_002004</name>
</gene>
<dbReference type="InterPro" id="IPR013216">
    <property type="entry name" value="Methyltransf_11"/>
</dbReference>